<dbReference type="EMBL" id="LSMT01000425">
    <property type="protein sequence ID" value="PFX18194.1"/>
    <property type="molecule type" value="Genomic_DNA"/>
</dbReference>
<proteinExistence type="predicted"/>
<name>A0A2B4RIH7_STYPI</name>
<evidence type="ECO:0000313" key="1">
    <source>
        <dbReference type="EMBL" id="PFX18194.1"/>
    </source>
</evidence>
<dbReference type="InterPro" id="IPR011333">
    <property type="entry name" value="SKP1/BTB/POZ_sf"/>
</dbReference>
<dbReference type="SUPFAM" id="SSF54695">
    <property type="entry name" value="POZ domain"/>
    <property type="match status" value="1"/>
</dbReference>
<sequence>MSSPRELEEAFDLLNAEDFEAARKCVEGLHDVLKRMKANTVHKESKASDDVAKKFEHVHFSKILKLNVGGYLFSTSLSTMKKDPGSMLHAMFSERFNTKPDDD</sequence>
<protein>
    <recommendedName>
        <fullName evidence="3">Potassium channel tetramerisation-type BTB domain-containing protein</fullName>
    </recommendedName>
</protein>
<dbReference type="OrthoDB" id="2414723at2759"/>
<dbReference type="Gene3D" id="3.30.710.10">
    <property type="entry name" value="Potassium Channel Kv1.1, Chain A"/>
    <property type="match status" value="1"/>
</dbReference>
<evidence type="ECO:0000313" key="2">
    <source>
        <dbReference type="Proteomes" id="UP000225706"/>
    </source>
</evidence>
<comment type="caution">
    <text evidence="1">The sequence shown here is derived from an EMBL/GenBank/DDBJ whole genome shotgun (WGS) entry which is preliminary data.</text>
</comment>
<dbReference type="Proteomes" id="UP000225706">
    <property type="component" value="Unassembled WGS sequence"/>
</dbReference>
<gene>
    <name evidence="1" type="ORF">AWC38_SpisGene17454</name>
</gene>
<dbReference type="PANTHER" id="PTHR11145:SF8">
    <property type="entry name" value="RE57120P"/>
    <property type="match status" value="1"/>
</dbReference>
<dbReference type="InterPro" id="IPR045068">
    <property type="entry name" value="BACURD1-3"/>
</dbReference>
<evidence type="ECO:0008006" key="3">
    <source>
        <dbReference type="Google" id="ProtNLM"/>
    </source>
</evidence>
<reference evidence="2" key="1">
    <citation type="journal article" date="2017" name="bioRxiv">
        <title>Comparative analysis of the genomes of Stylophora pistillata and Acropora digitifera provides evidence for extensive differences between species of corals.</title>
        <authorList>
            <person name="Voolstra C.R."/>
            <person name="Li Y."/>
            <person name="Liew Y.J."/>
            <person name="Baumgarten S."/>
            <person name="Zoccola D."/>
            <person name="Flot J.-F."/>
            <person name="Tambutte S."/>
            <person name="Allemand D."/>
            <person name="Aranda M."/>
        </authorList>
    </citation>
    <scope>NUCLEOTIDE SEQUENCE [LARGE SCALE GENOMIC DNA]</scope>
</reference>
<accession>A0A2B4RIH7</accession>
<dbReference type="AlphaFoldDB" id="A0A2B4RIH7"/>
<organism evidence="1 2">
    <name type="scientific">Stylophora pistillata</name>
    <name type="common">Smooth cauliflower coral</name>
    <dbReference type="NCBI Taxonomy" id="50429"/>
    <lineage>
        <taxon>Eukaryota</taxon>
        <taxon>Metazoa</taxon>
        <taxon>Cnidaria</taxon>
        <taxon>Anthozoa</taxon>
        <taxon>Hexacorallia</taxon>
        <taxon>Scleractinia</taxon>
        <taxon>Astrocoeniina</taxon>
        <taxon>Pocilloporidae</taxon>
        <taxon>Stylophora</taxon>
    </lineage>
</organism>
<dbReference type="PANTHER" id="PTHR11145">
    <property type="entry name" value="BTB/POZ DOMAIN-CONTAINING ADAPTER FOR CUL3-MEDIATED RHOA DEGRADATION PROTEIN FAMILY MEMBER"/>
    <property type="match status" value="1"/>
</dbReference>
<keyword evidence="2" id="KW-1185">Reference proteome</keyword>